<protein>
    <submittedName>
        <fullName evidence="1">Uncharacterized protein</fullName>
    </submittedName>
</protein>
<reference evidence="1" key="1">
    <citation type="submission" date="2022-08" db="EMBL/GenBank/DDBJ databases">
        <title>Genome Sequence of Lecanicillium fungicola.</title>
        <authorList>
            <person name="Buettner E."/>
        </authorList>
    </citation>
    <scope>NUCLEOTIDE SEQUENCE</scope>
    <source>
        <strain evidence="1">Babe33</strain>
    </source>
</reference>
<evidence type="ECO:0000313" key="2">
    <source>
        <dbReference type="Proteomes" id="UP001143910"/>
    </source>
</evidence>
<dbReference type="Proteomes" id="UP001143910">
    <property type="component" value="Unassembled WGS sequence"/>
</dbReference>
<sequence length="339" mass="38161">MGNGQIANMEDFTPQQIHVLVRLERIGGIISLVAVIFIFIAYSAFPKVRNVQNTFIVFASVSNVGASIATIIAFDGLRAGKQSALCRTQSFLFEMFMQSDPWWSMAMAINVLLVFYFRATPDSFSRWWWVYCLVCYGGPFVIAISLLLAKEGDRGPIYGEATIWCWVDSKWDDIRIYTYYMLIWICLAGSLLCYGLVGFHVFRSRDRLRSLTASTSEDAQIIDVTRNDEVDGYYGTVVTEVQITSTSGAIQSAPVLTPPKRHPLTEIDTQTPTQSVFEHSPSHVPRTFGNYFSTVESPIQKQSKVKPSPAKKAWKGTKRAARRFVVADPVKRAYLRTTV</sequence>
<keyword evidence="2" id="KW-1185">Reference proteome</keyword>
<dbReference type="EMBL" id="JANJQO010001207">
    <property type="protein sequence ID" value="KAJ2972141.1"/>
    <property type="molecule type" value="Genomic_DNA"/>
</dbReference>
<accession>A0ACC1N0I7</accession>
<gene>
    <name evidence="1" type="ORF">NQ176_g7324</name>
</gene>
<organism evidence="1 2">
    <name type="scientific">Zarea fungicola</name>
    <dbReference type="NCBI Taxonomy" id="93591"/>
    <lineage>
        <taxon>Eukaryota</taxon>
        <taxon>Fungi</taxon>
        <taxon>Dikarya</taxon>
        <taxon>Ascomycota</taxon>
        <taxon>Pezizomycotina</taxon>
        <taxon>Sordariomycetes</taxon>
        <taxon>Hypocreomycetidae</taxon>
        <taxon>Hypocreales</taxon>
        <taxon>Cordycipitaceae</taxon>
        <taxon>Zarea</taxon>
    </lineage>
</organism>
<evidence type="ECO:0000313" key="1">
    <source>
        <dbReference type="EMBL" id="KAJ2972141.1"/>
    </source>
</evidence>
<comment type="caution">
    <text evidence="1">The sequence shown here is derived from an EMBL/GenBank/DDBJ whole genome shotgun (WGS) entry which is preliminary data.</text>
</comment>
<proteinExistence type="predicted"/>
<name>A0ACC1N0I7_9HYPO</name>